<evidence type="ECO:0000259" key="6">
    <source>
        <dbReference type="Pfam" id="PF13193"/>
    </source>
</evidence>
<evidence type="ECO:0000313" key="7">
    <source>
        <dbReference type="EMBL" id="SFL38416.1"/>
    </source>
</evidence>
<dbReference type="InterPro" id="IPR042099">
    <property type="entry name" value="ANL_N_sf"/>
</dbReference>
<dbReference type="PANTHER" id="PTHR24096:SF149">
    <property type="entry name" value="AMP-BINDING DOMAIN-CONTAINING PROTEIN-RELATED"/>
    <property type="match status" value="1"/>
</dbReference>
<dbReference type="OrthoDB" id="9803968at2"/>
<dbReference type="InterPro" id="IPR025110">
    <property type="entry name" value="AMP-bd_C"/>
</dbReference>
<protein>
    <submittedName>
        <fullName evidence="7">4-coumarate--CoA ligase</fullName>
    </submittedName>
</protein>
<sequence>MTIFQSPFDDVALRDISITERVFEGLRDRPSEVVLTDGPTGRTITAAQFIDQVESLAGGLTARGFGAGHTIALMAPNCPEYCVIFHAVAFAGGTITTINPTYTASEIRHQLQDSRAEFLITVPMFLDTAREALPGTNVTDIATIGKADNTLELSDLMKEPLSAQVLVDLDHHTVVLPYSSGTTGLPKGVMLSHRNLVVNVDQIIAGADFERGEVAAAFLPFFHIYGMTVLMNLHLAGGGGLVTLPRFDLEMFLRISQDYKSKRMWIVPPVALALAKHPMVDQFDLSALQQVFTGAAPLGADLSNAVGARLNCVSLQGYGMTELSPVSHLSPMGSAIPGASGLAAPNVLCRIVDIETGQDLDTGAEGELWIKGPNVMQGYLNNAKATAETIVEDGWLRTGDIAVIDADGQMFIVDRLKELIKYKGFQVAPAELEATLVAMDGITDAAVIGLPDPEAGEIPMAFIVRTENGPDADTIKAHLAKTLSSYKQVHRIDFVTEIPKSASGKILRRFLRDKIKAEG</sequence>
<dbReference type="Gene3D" id="3.40.50.12780">
    <property type="entry name" value="N-terminal domain of ligase-like"/>
    <property type="match status" value="1"/>
</dbReference>
<accession>A0A1I4HAE1</accession>
<dbReference type="PANTHER" id="PTHR24096">
    <property type="entry name" value="LONG-CHAIN-FATTY-ACID--COA LIGASE"/>
    <property type="match status" value="1"/>
</dbReference>
<dbReference type="Pfam" id="PF00501">
    <property type="entry name" value="AMP-binding"/>
    <property type="match status" value="1"/>
</dbReference>
<organism evidence="7 8">
    <name type="scientific">Loktanella salsilacus</name>
    <dbReference type="NCBI Taxonomy" id="195913"/>
    <lineage>
        <taxon>Bacteria</taxon>
        <taxon>Pseudomonadati</taxon>
        <taxon>Pseudomonadota</taxon>
        <taxon>Alphaproteobacteria</taxon>
        <taxon>Rhodobacterales</taxon>
        <taxon>Roseobacteraceae</taxon>
        <taxon>Loktanella</taxon>
    </lineage>
</organism>
<evidence type="ECO:0000256" key="3">
    <source>
        <dbReference type="ARBA" id="ARBA00022741"/>
    </source>
</evidence>
<dbReference type="FunFam" id="3.30.300.30:FF:000007">
    <property type="entry name" value="4-coumarate--CoA ligase 2"/>
    <property type="match status" value="1"/>
</dbReference>
<keyword evidence="2 7" id="KW-0436">Ligase</keyword>
<evidence type="ECO:0000313" key="8">
    <source>
        <dbReference type="Proteomes" id="UP000199550"/>
    </source>
</evidence>
<dbReference type="GO" id="GO:0016405">
    <property type="term" value="F:CoA-ligase activity"/>
    <property type="evidence" value="ECO:0007669"/>
    <property type="project" value="TreeGrafter"/>
</dbReference>
<feature type="domain" description="AMP-dependent synthetase/ligase" evidence="5">
    <location>
        <begin position="27"/>
        <end position="380"/>
    </location>
</feature>
<dbReference type="InterPro" id="IPR020845">
    <property type="entry name" value="AMP-binding_CS"/>
</dbReference>
<reference evidence="7 8" key="1">
    <citation type="submission" date="2016-10" db="EMBL/GenBank/DDBJ databases">
        <authorList>
            <person name="de Groot N.N."/>
        </authorList>
    </citation>
    <scope>NUCLEOTIDE SEQUENCE [LARGE SCALE GENOMIC DNA]</scope>
    <source>
        <strain evidence="7 8">DSM 16199</strain>
    </source>
</reference>
<keyword evidence="3" id="KW-0547">Nucleotide-binding</keyword>
<dbReference type="GO" id="GO:0005524">
    <property type="term" value="F:ATP binding"/>
    <property type="evidence" value="ECO:0007669"/>
    <property type="project" value="UniProtKB-KW"/>
</dbReference>
<evidence type="ECO:0000256" key="4">
    <source>
        <dbReference type="ARBA" id="ARBA00022840"/>
    </source>
</evidence>
<dbReference type="InterPro" id="IPR000873">
    <property type="entry name" value="AMP-dep_synth/lig_dom"/>
</dbReference>
<keyword evidence="8" id="KW-1185">Reference proteome</keyword>
<name>A0A1I4HAE1_9RHOB</name>
<dbReference type="STRING" id="195913.SAMN04488004_11664"/>
<evidence type="ECO:0000259" key="5">
    <source>
        <dbReference type="Pfam" id="PF00501"/>
    </source>
</evidence>
<evidence type="ECO:0000256" key="1">
    <source>
        <dbReference type="ARBA" id="ARBA00006432"/>
    </source>
</evidence>
<dbReference type="Pfam" id="PF13193">
    <property type="entry name" value="AMP-binding_C"/>
    <property type="match status" value="1"/>
</dbReference>
<dbReference type="AlphaFoldDB" id="A0A1I4HAE1"/>
<dbReference type="InterPro" id="IPR045851">
    <property type="entry name" value="AMP-bd_C_sf"/>
</dbReference>
<dbReference type="FunFam" id="3.40.50.12780:FF:000003">
    <property type="entry name" value="Long-chain-fatty-acid--CoA ligase FadD"/>
    <property type="match status" value="1"/>
</dbReference>
<dbReference type="Gene3D" id="3.30.300.30">
    <property type="match status" value="1"/>
</dbReference>
<proteinExistence type="inferred from homology"/>
<dbReference type="PROSITE" id="PS00455">
    <property type="entry name" value="AMP_BINDING"/>
    <property type="match status" value="1"/>
</dbReference>
<gene>
    <name evidence="7" type="ORF">SAMN04488004_11664</name>
</gene>
<keyword evidence="4" id="KW-0067">ATP-binding</keyword>
<dbReference type="EMBL" id="FOTF01000016">
    <property type="protein sequence ID" value="SFL38416.1"/>
    <property type="molecule type" value="Genomic_DNA"/>
</dbReference>
<feature type="domain" description="AMP-binding enzyme C-terminal" evidence="6">
    <location>
        <begin position="431"/>
        <end position="505"/>
    </location>
</feature>
<dbReference type="SUPFAM" id="SSF56801">
    <property type="entry name" value="Acetyl-CoA synthetase-like"/>
    <property type="match status" value="1"/>
</dbReference>
<dbReference type="Proteomes" id="UP000199550">
    <property type="component" value="Unassembled WGS sequence"/>
</dbReference>
<dbReference type="RefSeq" id="WP_090190527.1">
    <property type="nucleotide sequence ID" value="NZ_FOTF01000016.1"/>
</dbReference>
<comment type="similarity">
    <text evidence="1">Belongs to the ATP-dependent AMP-binding enzyme family.</text>
</comment>
<evidence type="ECO:0000256" key="2">
    <source>
        <dbReference type="ARBA" id="ARBA00022598"/>
    </source>
</evidence>